<feature type="compositionally biased region" description="Basic and acidic residues" evidence="1">
    <location>
        <begin position="201"/>
        <end position="211"/>
    </location>
</feature>
<sequence>MVYTYTIPRGPIAAMYSSPGPCYPLPGLVGYSFHDPRSVHNKGPQWSFGIKHGKFRDECSPGPCYLPSTKIYRNGRDGTPHYSLYSRPRDNTLFAVPGPGAYAPEKTVNFAYTRAPAYVFGLRHRQRSFDDNPGPNKYCLDPMLCKTIRSTKPAAPCFSLTGKSKIGGFHEDLQKTPGPGTYTVIGPDVIKDKNPQYSMTSRHEMPGDTTRKPGPGAYSPEQVKN</sequence>
<dbReference type="EMBL" id="CAAALY010132105">
    <property type="protein sequence ID" value="VEL32253.1"/>
    <property type="molecule type" value="Genomic_DNA"/>
</dbReference>
<dbReference type="InterPro" id="IPR010736">
    <property type="entry name" value="SHIPPO-rpt"/>
</dbReference>
<reference evidence="2" key="1">
    <citation type="submission" date="2018-11" db="EMBL/GenBank/DDBJ databases">
        <authorList>
            <consortium name="Pathogen Informatics"/>
        </authorList>
    </citation>
    <scope>NUCLEOTIDE SEQUENCE</scope>
</reference>
<protein>
    <recommendedName>
        <fullName evidence="4">Outer dense fiber protein 3</fullName>
    </recommendedName>
</protein>
<name>A0A3S5AUD6_9PLAT</name>
<evidence type="ECO:0000256" key="1">
    <source>
        <dbReference type="SAM" id="MobiDB-lite"/>
    </source>
</evidence>
<feature type="region of interest" description="Disordered" evidence="1">
    <location>
        <begin position="169"/>
        <end position="225"/>
    </location>
</feature>
<evidence type="ECO:0008006" key="4">
    <source>
        <dbReference type="Google" id="ProtNLM"/>
    </source>
</evidence>
<dbReference type="GO" id="GO:0005856">
    <property type="term" value="C:cytoskeleton"/>
    <property type="evidence" value="ECO:0007669"/>
    <property type="project" value="TreeGrafter"/>
</dbReference>
<evidence type="ECO:0000313" key="3">
    <source>
        <dbReference type="Proteomes" id="UP000784294"/>
    </source>
</evidence>
<proteinExistence type="predicted"/>
<organism evidence="2 3">
    <name type="scientific">Protopolystoma xenopodis</name>
    <dbReference type="NCBI Taxonomy" id="117903"/>
    <lineage>
        <taxon>Eukaryota</taxon>
        <taxon>Metazoa</taxon>
        <taxon>Spiralia</taxon>
        <taxon>Lophotrochozoa</taxon>
        <taxon>Platyhelminthes</taxon>
        <taxon>Monogenea</taxon>
        <taxon>Polyopisthocotylea</taxon>
        <taxon>Polystomatidea</taxon>
        <taxon>Polystomatidae</taxon>
        <taxon>Protopolystoma</taxon>
    </lineage>
</organism>
<dbReference type="PANTHER" id="PTHR21580:SF28">
    <property type="entry name" value="BOREALIN N-TERMINAL DOMAIN-CONTAINING PROTEIN-RELATED"/>
    <property type="match status" value="1"/>
</dbReference>
<evidence type="ECO:0000313" key="2">
    <source>
        <dbReference type="EMBL" id="VEL32253.1"/>
    </source>
</evidence>
<dbReference type="InterPro" id="IPR051291">
    <property type="entry name" value="CIMAP"/>
</dbReference>
<keyword evidence="3" id="KW-1185">Reference proteome</keyword>
<dbReference type="OrthoDB" id="429991at2759"/>
<dbReference type="AlphaFoldDB" id="A0A3S5AUD6"/>
<gene>
    <name evidence="2" type="ORF">PXEA_LOCUS25693</name>
</gene>
<dbReference type="Proteomes" id="UP000784294">
    <property type="component" value="Unassembled WGS sequence"/>
</dbReference>
<comment type="caution">
    <text evidence="2">The sequence shown here is derived from an EMBL/GenBank/DDBJ whole genome shotgun (WGS) entry which is preliminary data.</text>
</comment>
<dbReference type="PANTHER" id="PTHR21580">
    <property type="entry name" value="SHIPPO-1-RELATED"/>
    <property type="match status" value="1"/>
</dbReference>
<accession>A0A3S5AUD6</accession>
<dbReference type="Pfam" id="PF07004">
    <property type="entry name" value="SHIPPO-rpt"/>
    <property type="match status" value="4"/>
</dbReference>